<accession>A0A3M0G8C5</accession>
<evidence type="ECO:0000256" key="1">
    <source>
        <dbReference type="ARBA" id="ARBA00001231"/>
    </source>
</evidence>
<evidence type="ECO:0000259" key="8">
    <source>
        <dbReference type="Pfam" id="PF01915"/>
    </source>
</evidence>
<comment type="caution">
    <text evidence="9">The sequence shown here is derived from an EMBL/GenBank/DDBJ whole genome shotgun (WGS) entry which is preliminary data.</text>
</comment>
<protein>
    <recommendedName>
        <fullName evidence="3">beta-N-acetylhexosaminidase</fullName>
        <ecNumber evidence="3">3.2.1.52</ecNumber>
    </recommendedName>
</protein>
<keyword evidence="6" id="KW-0732">Signal</keyword>
<evidence type="ECO:0000259" key="7">
    <source>
        <dbReference type="Pfam" id="PF00933"/>
    </source>
</evidence>
<evidence type="ECO:0000256" key="3">
    <source>
        <dbReference type="ARBA" id="ARBA00012663"/>
    </source>
</evidence>
<proteinExistence type="inferred from homology"/>
<name>A0A3M0G8C5_9ACTN</name>
<dbReference type="GO" id="GO:0005975">
    <property type="term" value="P:carbohydrate metabolic process"/>
    <property type="evidence" value="ECO:0007669"/>
    <property type="project" value="InterPro"/>
</dbReference>
<gene>
    <name evidence="9" type="ORF">EAX62_01055</name>
</gene>
<feature type="domain" description="Glycoside hydrolase family 3 C-terminal" evidence="8">
    <location>
        <begin position="434"/>
        <end position="600"/>
    </location>
</feature>
<organism evidence="9 10">
    <name type="scientific">Tessaracoccus antarcticus</name>
    <dbReference type="NCBI Taxonomy" id="2479848"/>
    <lineage>
        <taxon>Bacteria</taxon>
        <taxon>Bacillati</taxon>
        <taxon>Actinomycetota</taxon>
        <taxon>Actinomycetes</taxon>
        <taxon>Propionibacteriales</taxon>
        <taxon>Propionibacteriaceae</taxon>
        <taxon>Tessaracoccus</taxon>
    </lineage>
</organism>
<dbReference type="PANTHER" id="PTHR30480:SF13">
    <property type="entry name" value="BETA-HEXOSAMINIDASE"/>
    <property type="match status" value="1"/>
</dbReference>
<evidence type="ECO:0000313" key="10">
    <source>
        <dbReference type="Proteomes" id="UP000275256"/>
    </source>
</evidence>
<dbReference type="Pfam" id="PF01915">
    <property type="entry name" value="Glyco_hydro_3_C"/>
    <property type="match status" value="1"/>
</dbReference>
<dbReference type="Pfam" id="PF00933">
    <property type="entry name" value="Glyco_hydro_3"/>
    <property type="match status" value="1"/>
</dbReference>
<dbReference type="OrthoDB" id="9805821at2"/>
<dbReference type="InterPro" id="IPR036881">
    <property type="entry name" value="Glyco_hydro_3_C_sf"/>
</dbReference>
<evidence type="ECO:0000256" key="5">
    <source>
        <dbReference type="ARBA" id="ARBA00023295"/>
    </source>
</evidence>
<reference evidence="9 10" key="1">
    <citation type="submission" date="2018-10" db="EMBL/GenBank/DDBJ databases">
        <title>Tessaracoccus antarcticuss sp. nov., isolated from sediment.</title>
        <authorList>
            <person name="Zhou L.Y."/>
            <person name="Du Z.J."/>
        </authorList>
    </citation>
    <scope>NUCLEOTIDE SEQUENCE [LARGE SCALE GENOMIC DNA]</scope>
    <source>
        <strain evidence="9 10">JDX10</strain>
    </source>
</reference>
<evidence type="ECO:0000256" key="6">
    <source>
        <dbReference type="SAM" id="SignalP"/>
    </source>
</evidence>
<dbReference type="RefSeq" id="WP_121899838.1">
    <property type="nucleotide sequence ID" value="NZ_REFW01000001.1"/>
</dbReference>
<evidence type="ECO:0000256" key="4">
    <source>
        <dbReference type="ARBA" id="ARBA00022801"/>
    </source>
</evidence>
<dbReference type="FunFam" id="3.20.20.300:FF:000014">
    <property type="entry name" value="Beta-hexosaminidase, lipoprotein"/>
    <property type="match status" value="1"/>
</dbReference>
<dbReference type="Proteomes" id="UP000275256">
    <property type="component" value="Unassembled WGS sequence"/>
</dbReference>
<evidence type="ECO:0000256" key="2">
    <source>
        <dbReference type="ARBA" id="ARBA00005336"/>
    </source>
</evidence>
<dbReference type="InterPro" id="IPR036962">
    <property type="entry name" value="Glyco_hydro_3_N_sf"/>
</dbReference>
<comment type="similarity">
    <text evidence="2">Belongs to the glycosyl hydrolase 3 family.</text>
</comment>
<evidence type="ECO:0000313" key="9">
    <source>
        <dbReference type="EMBL" id="RMB61291.1"/>
    </source>
</evidence>
<dbReference type="EC" id="3.2.1.52" evidence="3"/>
<sequence>MTKTRTRTTRLWAAGVALTTAMALSPIATPASADTGPGDGPRDRAAMKYAEKTVKKMSIEEKVGQLFILFAYGQTADSNDAKNTALYGVPNASQIIEQFKPGGFILFSARDNITNPTQVAQLSNGLQHAALDTGAGIPLLVSTDQEHGIVTRIGPPATQFPGNMALGAGRSAADARTAAAISGRELAAMGIHQNNAPDVDVNINPDNPVIGVRSFSSEPELVSAMGAATIRGYQDDARVIATAKHFPGHGDTATDSHTGLPVITHTLQEWETIDKPPFEAAIAAGVDSIMTAHIVVPSLDDSGDPATLSKKIVTGQLRENMGFDGVIVTDGLEMAGVREKYGDGEVAVRALEAGVDQLLLPADPRKAYEAIDEALDSGRLTERRIDESVKRVLAMKHAQGVIARPTVQVSRIGTWVGTGRNLRTAEQISDRTTTLLRNEDASLPVSVQGKRVLVTGWGDSTTVTLAAELTKRGATVTTVATGAAPSATQRAAVVAQAQAHDVTVLLTNNVAAGSAQQQFADALYGSGAHVVTAAVRNPYDIAKLPDAPNMLASYSYSPVAIGSLARVITGEVAPTGKLPVDVLASDDPEQILYPFGFGLTW</sequence>
<dbReference type="InterPro" id="IPR017853">
    <property type="entry name" value="GH"/>
</dbReference>
<keyword evidence="5" id="KW-0326">Glycosidase</keyword>
<feature type="domain" description="Glycoside hydrolase family 3 N-terminal" evidence="7">
    <location>
        <begin position="59"/>
        <end position="394"/>
    </location>
</feature>
<dbReference type="GO" id="GO:0009254">
    <property type="term" value="P:peptidoglycan turnover"/>
    <property type="evidence" value="ECO:0007669"/>
    <property type="project" value="TreeGrafter"/>
</dbReference>
<keyword evidence="4 9" id="KW-0378">Hydrolase</keyword>
<keyword evidence="10" id="KW-1185">Reference proteome</keyword>
<dbReference type="InterPro" id="IPR050226">
    <property type="entry name" value="NagZ_Beta-hexosaminidase"/>
</dbReference>
<dbReference type="Gene3D" id="3.20.20.300">
    <property type="entry name" value="Glycoside hydrolase, family 3, N-terminal domain"/>
    <property type="match status" value="1"/>
</dbReference>
<dbReference type="EMBL" id="REFW01000001">
    <property type="protein sequence ID" value="RMB61291.1"/>
    <property type="molecule type" value="Genomic_DNA"/>
</dbReference>
<dbReference type="InterPro" id="IPR002772">
    <property type="entry name" value="Glyco_hydro_3_C"/>
</dbReference>
<dbReference type="GO" id="GO:0004563">
    <property type="term" value="F:beta-N-acetylhexosaminidase activity"/>
    <property type="evidence" value="ECO:0007669"/>
    <property type="project" value="UniProtKB-EC"/>
</dbReference>
<dbReference type="Gene3D" id="3.40.50.1700">
    <property type="entry name" value="Glycoside hydrolase family 3 C-terminal domain"/>
    <property type="match status" value="1"/>
</dbReference>
<dbReference type="SUPFAM" id="SSF52279">
    <property type="entry name" value="Beta-D-glucan exohydrolase, C-terminal domain"/>
    <property type="match status" value="1"/>
</dbReference>
<dbReference type="AlphaFoldDB" id="A0A3M0G8C5"/>
<dbReference type="PANTHER" id="PTHR30480">
    <property type="entry name" value="BETA-HEXOSAMINIDASE-RELATED"/>
    <property type="match status" value="1"/>
</dbReference>
<comment type="catalytic activity">
    <reaction evidence="1">
        <text>Hydrolysis of terminal non-reducing N-acetyl-D-hexosamine residues in N-acetyl-beta-D-hexosaminides.</text>
        <dbReference type="EC" id="3.2.1.52"/>
    </reaction>
</comment>
<dbReference type="InterPro" id="IPR001764">
    <property type="entry name" value="Glyco_hydro_3_N"/>
</dbReference>
<dbReference type="SUPFAM" id="SSF51445">
    <property type="entry name" value="(Trans)glycosidases"/>
    <property type="match status" value="1"/>
</dbReference>
<feature type="signal peptide" evidence="6">
    <location>
        <begin position="1"/>
        <end position="33"/>
    </location>
</feature>
<feature type="chain" id="PRO_5018244301" description="beta-N-acetylhexosaminidase" evidence="6">
    <location>
        <begin position="34"/>
        <end position="601"/>
    </location>
</feature>